<dbReference type="RefSeq" id="WP_179457771.1">
    <property type="nucleotide sequence ID" value="NZ_BAAAPX010000001.1"/>
</dbReference>
<name>A0A852T654_9MICO</name>
<dbReference type="EMBL" id="JACCBJ010000001">
    <property type="protein sequence ID" value="NYD76014.1"/>
    <property type="molecule type" value="Genomic_DNA"/>
</dbReference>
<comment type="caution">
    <text evidence="1">The sequence shown here is derived from an EMBL/GenBank/DDBJ whole genome shotgun (WGS) entry which is preliminary data.</text>
</comment>
<organism evidence="1 2">
    <name type="scientific">Leifsonia soli</name>
    <dbReference type="NCBI Taxonomy" id="582665"/>
    <lineage>
        <taxon>Bacteria</taxon>
        <taxon>Bacillati</taxon>
        <taxon>Actinomycetota</taxon>
        <taxon>Actinomycetes</taxon>
        <taxon>Micrococcales</taxon>
        <taxon>Microbacteriaceae</taxon>
        <taxon>Leifsonia</taxon>
    </lineage>
</organism>
<dbReference type="AlphaFoldDB" id="A0A852T654"/>
<evidence type="ECO:0000313" key="2">
    <source>
        <dbReference type="Proteomes" id="UP000589620"/>
    </source>
</evidence>
<reference evidence="1 2" key="1">
    <citation type="submission" date="2020-07" db="EMBL/GenBank/DDBJ databases">
        <title>Sequencing the genomes of 1000 actinobacteria strains.</title>
        <authorList>
            <person name="Klenk H.-P."/>
        </authorList>
    </citation>
    <scope>NUCLEOTIDE SEQUENCE [LARGE SCALE GENOMIC DNA]</scope>
    <source>
        <strain evidence="1 2">DSM 23871</strain>
    </source>
</reference>
<keyword evidence="2" id="KW-1185">Reference proteome</keyword>
<sequence length="140" mass="16062">MDKHETLTSASFDEVVARYHRERVTAAHTAAATLLRWVVDSVEGVDAIILGKELDDDNERTLFAAKAYGVPLTLKSLPGFGKMYDIVDREFGWLTATFEYQYANELQDDLDTLWDVQGRWWVVPIDALETRVEQLRQRAK</sequence>
<dbReference type="Proteomes" id="UP000589620">
    <property type="component" value="Unassembled WGS sequence"/>
</dbReference>
<gene>
    <name evidence="1" type="ORF">BJ963_003533</name>
</gene>
<evidence type="ECO:0000313" key="1">
    <source>
        <dbReference type="EMBL" id="NYD76014.1"/>
    </source>
</evidence>
<accession>A0A852T654</accession>
<proteinExistence type="predicted"/>
<protein>
    <submittedName>
        <fullName evidence="1">Uncharacterized protein</fullName>
    </submittedName>
</protein>